<dbReference type="EMBL" id="JBHSOC010000093">
    <property type="protein sequence ID" value="MFC5646208.1"/>
    <property type="molecule type" value="Genomic_DNA"/>
</dbReference>
<keyword evidence="1" id="KW-0805">Transcription regulation</keyword>
<dbReference type="InterPro" id="IPR027383">
    <property type="entry name" value="Znf_put"/>
</dbReference>
<keyword evidence="6" id="KW-1185">Reference proteome</keyword>
<protein>
    <submittedName>
        <fullName evidence="5">Zf-HC2 domain-containing protein</fullName>
    </submittedName>
</protein>
<keyword evidence="3" id="KW-0472">Membrane</keyword>
<dbReference type="InterPro" id="IPR041916">
    <property type="entry name" value="Anti_sigma_zinc_sf"/>
</dbReference>
<evidence type="ECO:0000256" key="3">
    <source>
        <dbReference type="SAM" id="Phobius"/>
    </source>
</evidence>
<proteinExistence type="predicted"/>
<organism evidence="5 6">
    <name type="scientific">Kitasatospora cinereorecta</name>
    <dbReference type="NCBI Taxonomy" id="285560"/>
    <lineage>
        <taxon>Bacteria</taxon>
        <taxon>Bacillati</taxon>
        <taxon>Actinomycetota</taxon>
        <taxon>Actinomycetes</taxon>
        <taxon>Kitasatosporales</taxon>
        <taxon>Streptomycetaceae</taxon>
        <taxon>Kitasatospora</taxon>
    </lineage>
</organism>
<keyword evidence="2" id="KW-0804">Transcription</keyword>
<evidence type="ECO:0000256" key="1">
    <source>
        <dbReference type="ARBA" id="ARBA00023015"/>
    </source>
</evidence>
<accession>A0ABW0VL92</accession>
<reference evidence="6" key="1">
    <citation type="journal article" date="2019" name="Int. J. Syst. Evol. Microbiol.">
        <title>The Global Catalogue of Microorganisms (GCM) 10K type strain sequencing project: providing services to taxonomists for standard genome sequencing and annotation.</title>
        <authorList>
            <consortium name="The Broad Institute Genomics Platform"/>
            <consortium name="The Broad Institute Genome Sequencing Center for Infectious Disease"/>
            <person name="Wu L."/>
            <person name="Ma J."/>
        </authorList>
    </citation>
    <scope>NUCLEOTIDE SEQUENCE [LARGE SCALE GENOMIC DNA]</scope>
    <source>
        <strain evidence="6">CGMCC 4.1622</strain>
    </source>
</reference>
<keyword evidence="3" id="KW-0812">Transmembrane</keyword>
<gene>
    <name evidence="5" type="ORF">ACFPZF_33265</name>
</gene>
<dbReference type="RefSeq" id="WP_346144701.1">
    <property type="nucleotide sequence ID" value="NZ_BAAAUA010000018.1"/>
</dbReference>
<evidence type="ECO:0000256" key="2">
    <source>
        <dbReference type="ARBA" id="ARBA00023163"/>
    </source>
</evidence>
<feature type="transmembrane region" description="Helical" evidence="3">
    <location>
        <begin position="107"/>
        <end position="127"/>
    </location>
</feature>
<evidence type="ECO:0000259" key="4">
    <source>
        <dbReference type="Pfam" id="PF13490"/>
    </source>
</evidence>
<dbReference type="Gene3D" id="1.10.10.1320">
    <property type="entry name" value="Anti-sigma factor, zinc-finger domain"/>
    <property type="match status" value="1"/>
</dbReference>
<dbReference type="Proteomes" id="UP001596066">
    <property type="component" value="Unassembled WGS sequence"/>
</dbReference>
<comment type="caution">
    <text evidence="5">The sequence shown here is derived from an EMBL/GenBank/DDBJ whole genome shotgun (WGS) entry which is preliminary data.</text>
</comment>
<dbReference type="Pfam" id="PF13490">
    <property type="entry name" value="zf-HC2"/>
    <property type="match status" value="1"/>
</dbReference>
<sequence length="241" mass="24744">MTPYHAHPDDRDDHVDVGAYVLGVLDPDDRQRFETHLAGCARCAAEVDELSGLTPLLAELAESRAESAAGAPGASASVPAPAPGPELLDRLIAEVSTTRRRSRVRRLVLAACAALIAFGGPAATWALTQAPAQVAVAAQQFSATDAATGVSAQVGVTAKTWGSQITLALSNVNGPLTCDLVAVSPAGERQTVTTWAVPPAGYTSSTLHTAGGTALAPSAIDHFEVRTLDTGRLLVTVPTHA</sequence>
<evidence type="ECO:0000313" key="5">
    <source>
        <dbReference type="EMBL" id="MFC5646208.1"/>
    </source>
</evidence>
<evidence type="ECO:0000313" key="6">
    <source>
        <dbReference type="Proteomes" id="UP001596066"/>
    </source>
</evidence>
<keyword evidence="3" id="KW-1133">Transmembrane helix</keyword>
<name>A0ABW0VL92_9ACTN</name>
<feature type="domain" description="Putative zinc-finger" evidence="4">
    <location>
        <begin position="17"/>
        <end position="44"/>
    </location>
</feature>